<sequence>MIFCVRTPFYRLLSAIGLLSLYTIILGTQACGQPPATKKQATRPVQVPIAYSTDQQLLAKGQQLFQQNCSACHNFLQKGIGPNLAQVTAEVSPQWLKKFIHNAPAVIASGDARATKLYKEYQQYMPAFASLRDADLHALMSFIHSRQKSAAGPADDKRLGDALKDPIPTKIQKSGLRLNLEKVTTAPATADQVPLARITKMGVLPGASGQKDRQFIVDHRGQLYEMEDNQLRLFMDMNKERAGFINKPGLATGFGSFAFHPEFYRNGLLYTTHTEKAKAAPADFAYADSIKVTLQWVLTEWKMNNPTSPAFNGTGRELFRVNMVSPIHGMQEITFNPLAKPGRPDYGLLYIGIGDGGAAENGFYFICNDNTNIWSSVLRIDPQGKNSRNGRYGIPATNPYANSTNPAVKKEVFCRGFRNPNRICWAPDGKMLITDIGHANAEELNIGIAGADYGWPEREGTFVINHRGKMANVYALPQKERTYTYPVAEYDHDEGNAISGGFVYTGTAIPELADKYIFGDIVNGRVFYVDSRQLKLGEQATVQELDIQLNGAVTDFRTLSGSKKTDLRFGQGLNQDLYLFTKADGAIYKVVGSSMVK</sequence>
<dbReference type="EMBL" id="BAABHB010000008">
    <property type="protein sequence ID" value="GAA4411868.1"/>
    <property type="molecule type" value="Genomic_DNA"/>
</dbReference>
<dbReference type="Gene3D" id="2.120.10.30">
    <property type="entry name" value="TolB, C-terminal domain"/>
    <property type="match status" value="1"/>
</dbReference>
<organism evidence="6 7">
    <name type="scientific">Nibrella viscosa</name>
    <dbReference type="NCBI Taxonomy" id="1084524"/>
    <lineage>
        <taxon>Bacteria</taxon>
        <taxon>Pseudomonadati</taxon>
        <taxon>Bacteroidota</taxon>
        <taxon>Cytophagia</taxon>
        <taxon>Cytophagales</taxon>
        <taxon>Spirosomataceae</taxon>
        <taxon>Nibrella</taxon>
    </lineage>
</organism>
<dbReference type="InterPro" id="IPR012938">
    <property type="entry name" value="Glc/Sorbosone_DH"/>
</dbReference>
<evidence type="ECO:0000256" key="4">
    <source>
        <dbReference type="PROSITE-ProRule" id="PRU00433"/>
    </source>
</evidence>
<dbReference type="Gene3D" id="1.10.760.10">
    <property type="entry name" value="Cytochrome c-like domain"/>
    <property type="match status" value="1"/>
</dbReference>
<dbReference type="PANTHER" id="PTHR19328">
    <property type="entry name" value="HEDGEHOG-INTERACTING PROTEIN"/>
    <property type="match status" value="1"/>
</dbReference>
<name>A0ABP8KQI6_9BACT</name>
<dbReference type="Proteomes" id="UP001500936">
    <property type="component" value="Unassembled WGS sequence"/>
</dbReference>
<evidence type="ECO:0000259" key="5">
    <source>
        <dbReference type="PROSITE" id="PS51007"/>
    </source>
</evidence>
<evidence type="ECO:0000256" key="1">
    <source>
        <dbReference type="ARBA" id="ARBA00022617"/>
    </source>
</evidence>
<dbReference type="PROSITE" id="PS51257">
    <property type="entry name" value="PROKAR_LIPOPROTEIN"/>
    <property type="match status" value="1"/>
</dbReference>
<evidence type="ECO:0000313" key="6">
    <source>
        <dbReference type="EMBL" id="GAA4411868.1"/>
    </source>
</evidence>
<keyword evidence="1 4" id="KW-0349">Heme</keyword>
<dbReference type="Pfam" id="PF07995">
    <property type="entry name" value="GSDH"/>
    <property type="match status" value="1"/>
</dbReference>
<dbReference type="PROSITE" id="PS51007">
    <property type="entry name" value="CYTC"/>
    <property type="match status" value="1"/>
</dbReference>
<dbReference type="RefSeq" id="WP_345269531.1">
    <property type="nucleotide sequence ID" value="NZ_BAABHB010000008.1"/>
</dbReference>
<evidence type="ECO:0000256" key="2">
    <source>
        <dbReference type="ARBA" id="ARBA00022723"/>
    </source>
</evidence>
<gene>
    <name evidence="6" type="ORF">GCM10023187_38270</name>
</gene>
<dbReference type="SUPFAM" id="SSF50952">
    <property type="entry name" value="Soluble quinoprotein glucose dehydrogenase"/>
    <property type="match status" value="1"/>
</dbReference>
<keyword evidence="3 4" id="KW-0408">Iron</keyword>
<dbReference type="InterPro" id="IPR036909">
    <property type="entry name" value="Cyt_c-like_dom_sf"/>
</dbReference>
<proteinExistence type="predicted"/>
<feature type="domain" description="Cytochrome c" evidence="5">
    <location>
        <begin position="56"/>
        <end position="147"/>
    </location>
</feature>
<accession>A0ABP8KQI6</accession>
<dbReference type="PANTHER" id="PTHR19328:SF75">
    <property type="entry name" value="ALDOSE SUGAR DEHYDROGENASE YLII"/>
    <property type="match status" value="1"/>
</dbReference>
<reference evidence="7" key="1">
    <citation type="journal article" date="2019" name="Int. J. Syst. Evol. Microbiol.">
        <title>The Global Catalogue of Microorganisms (GCM) 10K type strain sequencing project: providing services to taxonomists for standard genome sequencing and annotation.</title>
        <authorList>
            <consortium name="The Broad Institute Genomics Platform"/>
            <consortium name="The Broad Institute Genome Sequencing Center for Infectious Disease"/>
            <person name="Wu L."/>
            <person name="Ma J."/>
        </authorList>
    </citation>
    <scope>NUCLEOTIDE SEQUENCE [LARGE SCALE GENOMIC DNA]</scope>
    <source>
        <strain evidence="7">JCM 17925</strain>
    </source>
</reference>
<dbReference type="InterPro" id="IPR009056">
    <property type="entry name" value="Cyt_c-like_dom"/>
</dbReference>
<dbReference type="SUPFAM" id="SSF46626">
    <property type="entry name" value="Cytochrome c"/>
    <property type="match status" value="1"/>
</dbReference>
<dbReference type="InterPro" id="IPR011041">
    <property type="entry name" value="Quinoprot_gluc/sorb_DH_b-prop"/>
</dbReference>
<keyword evidence="2 4" id="KW-0479">Metal-binding</keyword>
<keyword evidence="7" id="KW-1185">Reference proteome</keyword>
<evidence type="ECO:0000256" key="3">
    <source>
        <dbReference type="ARBA" id="ARBA00023004"/>
    </source>
</evidence>
<evidence type="ECO:0000313" key="7">
    <source>
        <dbReference type="Proteomes" id="UP001500936"/>
    </source>
</evidence>
<dbReference type="Pfam" id="PF00034">
    <property type="entry name" value="Cytochrom_C"/>
    <property type="match status" value="1"/>
</dbReference>
<dbReference type="InterPro" id="IPR011042">
    <property type="entry name" value="6-blade_b-propeller_TolB-like"/>
</dbReference>
<protein>
    <recommendedName>
        <fullName evidence="5">Cytochrome c domain-containing protein</fullName>
    </recommendedName>
</protein>
<comment type="caution">
    <text evidence="6">The sequence shown here is derived from an EMBL/GenBank/DDBJ whole genome shotgun (WGS) entry which is preliminary data.</text>
</comment>